<evidence type="ECO:0000256" key="1">
    <source>
        <dbReference type="ARBA" id="ARBA00007664"/>
    </source>
</evidence>
<dbReference type="OrthoDB" id="8440449at2759"/>
<dbReference type="PRINTS" id="PR00722">
    <property type="entry name" value="CHYMOTRYPSIN"/>
</dbReference>
<dbReference type="AlphaFoldDB" id="A0A9P0D529"/>
<reference evidence="9" key="1">
    <citation type="submission" date="2022-01" db="EMBL/GenBank/DDBJ databases">
        <authorList>
            <person name="King R."/>
        </authorList>
    </citation>
    <scope>NUCLEOTIDE SEQUENCE</scope>
</reference>
<organism evidence="9 10">
    <name type="scientific">Psylliodes chrysocephalus</name>
    <dbReference type="NCBI Taxonomy" id="3402493"/>
    <lineage>
        <taxon>Eukaryota</taxon>
        <taxon>Metazoa</taxon>
        <taxon>Ecdysozoa</taxon>
        <taxon>Arthropoda</taxon>
        <taxon>Hexapoda</taxon>
        <taxon>Insecta</taxon>
        <taxon>Pterygota</taxon>
        <taxon>Neoptera</taxon>
        <taxon>Endopterygota</taxon>
        <taxon>Coleoptera</taxon>
        <taxon>Polyphaga</taxon>
        <taxon>Cucujiformia</taxon>
        <taxon>Chrysomeloidea</taxon>
        <taxon>Chrysomelidae</taxon>
        <taxon>Galerucinae</taxon>
        <taxon>Alticini</taxon>
        <taxon>Psylliodes</taxon>
    </lineage>
</organism>
<keyword evidence="4 6" id="KW-0720">Serine protease</keyword>
<dbReference type="PROSITE" id="PS00135">
    <property type="entry name" value="TRYPSIN_SER"/>
    <property type="match status" value="1"/>
</dbReference>
<evidence type="ECO:0000313" key="9">
    <source>
        <dbReference type="EMBL" id="CAH1110387.1"/>
    </source>
</evidence>
<evidence type="ECO:0000256" key="4">
    <source>
        <dbReference type="ARBA" id="ARBA00022825"/>
    </source>
</evidence>
<evidence type="ECO:0000256" key="7">
    <source>
        <dbReference type="SAM" id="SignalP"/>
    </source>
</evidence>
<proteinExistence type="inferred from homology"/>
<dbReference type="PANTHER" id="PTHR24276">
    <property type="entry name" value="POLYSERASE-RELATED"/>
    <property type="match status" value="1"/>
</dbReference>
<evidence type="ECO:0000256" key="6">
    <source>
        <dbReference type="RuleBase" id="RU363034"/>
    </source>
</evidence>
<dbReference type="InterPro" id="IPR050430">
    <property type="entry name" value="Peptidase_S1"/>
</dbReference>
<evidence type="ECO:0000259" key="8">
    <source>
        <dbReference type="PROSITE" id="PS50240"/>
    </source>
</evidence>
<dbReference type="Proteomes" id="UP001153636">
    <property type="component" value="Chromosome 5"/>
</dbReference>
<dbReference type="Gene3D" id="2.40.10.10">
    <property type="entry name" value="Trypsin-like serine proteases"/>
    <property type="match status" value="1"/>
</dbReference>
<dbReference type="InterPro" id="IPR043504">
    <property type="entry name" value="Peptidase_S1_PA_chymotrypsin"/>
</dbReference>
<dbReference type="SMART" id="SM00020">
    <property type="entry name" value="Tryp_SPc"/>
    <property type="match status" value="1"/>
</dbReference>
<protein>
    <recommendedName>
        <fullName evidence="8">Peptidase S1 domain-containing protein</fullName>
    </recommendedName>
</protein>
<evidence type="ECO:0000313" key="10">
    <source>
        <dbReference type="Proteomes" id="UP001153636"/>
    </source>
</evidence>
<keyword evidence="7" id="KW-0732">Signal</keyword>
<dbReference type="SUPFAM" id="SSF50494">
    <property type="entry name" value="Trypsin-like serine proteases"/>
    <property type="match status" value="1"/>
</dbReference>
<dbReference type="InterPro" id="IPR009003">
    <property type="entry name" value="Peptidase_S1_PA"/>
</dbReference>
<keyword evidence="2 6" id="KW-0645">Protease</keyword>
<evidence type="ECO:0000256" key="5">
    <source>
        <dbReference type="ARBA" id="ARBA00023157"/>
    </source>
</evidence>
<keyword evidence="3 6" id="KW-0378">Hydrolase</keyword>
<dbReference type="PROSITE" id="PS50240">
    <property type="entry name" value="TRYPSIN_DOM"/>
    <property type="match status" value="1"/>
</dbReference>
<name>A0A9P0D529_9CUCU</name>
<dbReference type="EMBL" id="OV651817">
    <property type="protein sequence ID" value="CAH1110387.1"/>
    <property type="molecule type" value="Genomic_DNA"/>
</dbReference>
<feature type="signal peptide" evidence="7">
    <location>
        <begin position="1"/>
        <end position="19"/>
    </location>
</feature>
<comment type="similarity">
    <text evidence="1">Belongs to the peptidase S1 family.</text>
</comment>
<feature type="domain" description="Peptidase S1" evidence="8">
    <location>
        <begin position="25"/>
        <end position="258"/>
    </location>
</feature>
<feature type="chain" id="PRO_5040379243" description="Peptidase S1 domain-containing protein" evidence="7">
    <location>
        <begin position="20"/>
        <end position="258"/>
    </location>
</feature>
<dbReference type="InterPro" id="IPR001314">
    <property type="entry name" value="Peptidase_S1A"/>
</dbReference>
<dbReference type="GO" id="GO:0006508">
    <property type="term" value="P:proteolysis"/>
    <property type="evidence" value="ECO:0007669"/>
    <property type="project" value="UniProtKB-KW"/>
</dbReference>
<dbReference type="InterPro" id="IPR033116">
    <property type="entry name" value="TRYPSIN_SER"/>
</dbReference>
<keyword evidence="5" id="KW-1015">Disulfide bond</keyword>
<accession>A0A9P0D529</accession>
<evidence type="ECO:0000256" key="2">
    <source>
        <dbReference type="ARBA" id="ARBA00022670"/>
    </source>
</evidence>
<dbReference type="FunFam" id="2.40.10.10:FF:000068">
    <property type="entry name" value="transmembrane protease serine 2"/>
    <property type="match status" value="1"/>
</dbReference>
<gene>
    <name evidence="9" type="ORF">PSYICH_LOCUS10855</name>
</gene>
<dbReference type="CDD" id="cd00190">
    <property type="entry name" value="Tryp_SPc"/>
    <property type="match status" value="1"/>
</dbReference>
<evidence type="ECO:0000256" key="3">
    <source>
        <dbReference type="ARBA" id="ARBA00022801"/>
    </source>
</evidence>
<sequence>MISLRNIVFIFSVFTLALGRYTFKIIEGEDADIKDFPYMAAYTEEQGSSLVCGAAIINENTLLTAAHCILFADSSTSAIFYNTTIFYEGIRTNISQAFMHPNFTGDYPSPNDIGVLKIDPPLVFSETVQPIKLPQSNTPSPEGKVAKFAGWGRTSLDSLDPTTKLQKINLTIINTKTCEEIYKGINIVIDPETQICVQADISGGKIGGPCNGDSGSPLVIDGVTYGITSEGPGGCANSSAPIIFTRVAAYLDWLSDKL</sequence>
<dbReference type="InterPro" id="IPR018114">
    <property type="entry name" value="TRYPSIN_HIS"/>
</dbReference>
<dbReference type="GO" id="GO:0004252">
    <property type="term" value="F:serine-type endopeptidase activity"/>
    <property type="evidence" value="ECO:0007669"/>
    <property type="project" value="InterPro"/>
</dbReference>
<dbReference type="Pfam" id="PF00089">
    <property type="entry name" value="Trypsin"/>
    <property type="match status" value="1"/>
</dbReference>
<dbReference type="PANTHER" id="PTHR24276:SF98">
    <property type="entry name" value="FI18310P1-RELATED"/>
    <property type="match status" value="1"/>
</dbReference>
<dbReference type="InterPro" id="IPR001254">
    <property type="entry name" value="Trypsin_dom"/>
</dbReference>
<keyword evidence="10" id="KW-1185">Reference proteome</keyword>
<dbReference type="PROSITE" id="PS00134">
    <property type="entry name" value="TRYPSIN_HIS"/>
    <property type="match status" value="1"/>
</dbReference>